<dbReference type="EMBL" id="SNZV01000003">
    <property type="protein sequence ID" value="TDS14600.1"/>
    <property type="molecule type" value="Genomic_DNA"/>
</dbReference>
<dbReference type="InterPro" id="IPR010432">
    <property type="entry name" value="RDD"/>
</dbReference>
<organism evidence="7 8">
    <name type="scientific">Sphingobacterium paludis</name>
    <dbReference type="NCBI Taxonomy" id="1476465"/>
    <lineage>
        <taxon>Bacteria</taxon>
        <taxon>Pseudomonadati</taxon>
        <taxon>Bacteroidota</taxon>
        <taxon>Sphingobacteriia</taxon>
        <taxon>Sphingobacteriales</taxon>
        <taxon>Sphingobacteriaceae</taxon>
        <taxon>Sphingobacterium</taxon>
    </lineage>
</organism>
<feature type="transmembrane region" description="Helical" evidence="5">
    <location>
        <begin position="130"/>
        <end position="149"/>
    </location>
</feature>
<reference evidence="7 8" key="1">
    <citation type="submission" date="2019-03" db="EMBL/GenBank/DDBJ databases">
        <title>Genomic Encyclopedia of Type Strains, Phase III (KMG-III): the genomes of soil and plant-associated and newly described type strains.</title>
        <authorList>
            <person name="Whitman W."/>
        </authorList>
    </citation>
    <scope>NUCLEOTIDE SEQUENCE [LARGE SCALE GENOMIC DNA]</scope>
    <source>
        <strain evidence="7 8">CGMCC 1.12801</strain>
    </source>
</reference>
<comment type="caution">
    <text evidence="7">The sequence shown here is derived from an EMBL/GenBank/DDBJ whole genome shotgun (WGS) entry which is preliminary data.</text>
</comment>
<keyword evidence="8" id="KW-1185">Reference proteome</keyword>
<dbReference type="GO" id="GO:0016020">
    <property type="term" value="C:membrane"/>
    <property type="evidence" value="ECO:0007669"/>
    <property type="project" value="UniProtKB-SubCell"/>
</dbReference>
<evidence type="ECO:0000259" key="6">
    <source>
        <dbReference type="Pfam" id="PF06271"/>
    </source>
</evidence>
<keyword evidence="4 5" id="KW-0472">Membrane</keyword>
<gene>
    <name evidence="7" type="ORF">B0I21_10394</name>
</gene>
<accession>A0A4R7D1J7</accession>
<evidence type="ECO:0000256" key="5">
    <source>
        <dbReference type="SAM" id="Phobius"/>
    </source>
</evidence>
<dbReference type="AlphaFoldDB" id="A0A4R7D1J7"/>
<dbReference type="PANTHER" id="PTHR38480">
    <property type="entry name" value="SLR0254 PROTEIN"/>
    <property type="match status" value="1"/>
</dbReference>
<dbReference type="Proteomes" id="UP000294752">
    <property type="component" value="Unassembled WGS sequence"/>
</dbReference>
<feature type="transmembrane region" description="Helical" evidence="5">
    <location>
        <begin position="97"/>
        <end position="118"/>
    </location>
</feature>
<evidence type="ECO:0000313" key="7">
    <source>
        <dbReference type="EMBL" id="TDS14600.1"/>
    </source>
</evidence>
<feature type="transmembrane region" description="Helical" evidence="5">
    <location>
        <begin position="182"/>
        <end position="206"/>
    </location>
</feature>
<keyword evidence="3 5" id="KW-1133">Transmembrane helix</keyword>
<sequence>MEKNLFDSRKISDFRSRSPRNNLRFQNNFLHSAISYAYAMKVNAENKQQGSVLQGTTTFKKALPPDEIMYAPMNRLQINTAQNVKFEYKLASLGSRIIAFGIDYFIIICYSILIVSVLSNIGLFKSADSWLAAGLYMLFLLPALFYTFFMESFFHGQTVGKIIMKIKVVKVDGTRATIYQYFVRWVCTIVDIFLCMGALGISSIIATRNAQRIGDIAAETAVISTKQDIAIQQTLFSEITQEYTVTFPQVMHLTDDDANTIKEVYKKGYERKDYNIILALSNKLVALLDVKPQMRPEEFVDIVIKDYYYTFRDK</sequence>
<evidence type="ECO:0000313" key="8">
    <source>
        <dbReference type="Proteomes" id="UP000294752"/>
    </source>
</evidence>
<keyword evidence="2 5" id="KW-0812">Transmembrane</keyword>
<name>A0A4R7D1J7_9SPHI</name>
<feature type="domain" description="RDD" evidence="6">
    <location>
        <begin position="90"/>
        <end position="218"/>
    </location>
</feature>
<dbReference type="Pfam" id="PF06271">
    <property type="entry name" value="RDD"/>
    <property type="match status" value="1"/>
</dbReference>
<evidence type="ECO:0000256" key="3">
    <source>
        <dbReference type="ARBA" id="ARBA00022989"/>
    </source>
</evidence>
<evidence type="ECO:0000256" key="1">
    <source>
        <dbReference type="ARBA" id="ARBA00004141"/>
    </source>
</evidence>
<dbReference type="PANTHER" id="PTHR38480:SF1">
    <property type="entry name" value="SLR0254 PROTEIN"/>
    <property type="match status" value="1"/>
</dbReference>
<evidence type="ECO:0000256" key="4">
    <source>
        <dbReference type="ARBA" id="ARBA00023136"/>
    </source>
</evidence>
<comment type="subcellular location">
    <subcellularLocation>
        <location evidence="1">Membrane</location>
        <topology evidence="1">Multi-pass membrane protein</topology>
    </subcellularLocation>
</comment>
<proteinExistence type="predicted"/>
<protein>
    <submittedName>
        <fullName evidence="7">Putative RDD family membrane protein YckC</fullName>
    </submittedName>
</protein>
<evidence type="ECO:0000256" key="2">
    <source>
        <dbReference type="ARBA" id="ARBA00022692"/>
    </source>
</evidence>
<dbReference type="RefSeq" id="WP_243835966.1">
    <property type="nucleotide sequence ID" value="NZ_SNZV01000003.1"/>
</dbReference>